<sequence length="440" mass="48432">MSSSSLSLLLFFFFYFSCISTIFSLPVPLLTPIEKDHPSLQHTTTIHHGTPFTPTKLLIDLSSSFSWIHYNTTNFTSNSHNPIPCNSPLCKSLGSLACSNQTCSLFPENPLTRRATIAASVQDLVALPSTDGRNPGPHTSVSDFIFASSSQPQLLHGLPADVSGVFALGRSDLSFPAQVSRAFSLPYIFTLCLSSSPSAPGVGFFGTRGPFIFHPEIDLSNSLVYTPLLLNPVSHTVMTYHKIPSPEYYIGVTSVRVNGKPVKIDEKLLTIDENGYGGTKINSVVPYTTMESSIYRAFTRMFTQEAALMNLTTTKPVKPYGVCFKSDVLWHTRVGPAVPTVDFVMHHEKVYWRFFGGNLMVRIPGDDANDDDGDAGKWCLGFVDGGINATTSIVIGGHQIENNLIQFDLRLRRFGFSSSLMTRETTCANFNFTINPKLNW</sequence>
<dbReference type="InterPro" id="IPR001461">
    <property type="entry name" value="Aspartic_peptidase_A1"/>
</dbReference>
<feature type="chain" id="PRO_5042046865" description="Peptidase A1 domain-containing protein" evidence="5">
    <location>
        <begin position="25"/>
        <end position="440"/>
    </location>
</feature>
<evidence type="ECO:0000256" key="5">
    <source>
        <dbReference type="SAM" id="SignalP"/>
    </source>
</evidence>
<organism evidence="7 8">
    <name type="scientific">Papaver atlanticum</name>
    <dbReference type="NCBI Taxonomy" id="357466"/>
    <lineage>
        <taxon>Eukaryota</taxon>
        <taxon>Viridiplantae</taxon>
        <taxon>Streptophyta</taxon>
        <taxon>Embryophyta</taxon>
        <taxon>Tracheophyta</taxon>
        <taxon>Spermatophyta</taxon>
        <taxon>Magnoliopsida</taxon>
        <taxon>Ranunculales</taxon>
        <taxon>Papaveraceae</taxon>
        <taxon>Papaveroideae</taxon>
        <taxon>Papaver</taxon>
    </lineage>
</organism>
<dbReference type="AlphaFoldDB" id="A0AAD4S6S2"/>
<dbReference type="SUPFAM" id="SSF50630">
    <property type="entry name" value="Acid proteases"/>
    <property type="match status" value="1"/>
</dbReference>
<dbReference type="InterPro" id="IPR021109">
    <property type="entry name" value="Peptidase_aspartic_dom_sf"/>
</dbReference>
<dbReference type="Pfam" id="PF14541">
    <property type="entry name" value="TAXi_C"/>
    <property type="match status" value="1"/>
</dbReference>
<gene>
    <name evidence="7" type="ORF">MKW98_031533</name>
</gene>
<feature type="signal peptide" evidence="5">
    <location>
        <begin position="1"/>
        <end position="24"/>
    </location>
</feature>
<proteinExistence type="inferred from homology"/>
<dbReference type="PANTHER" id="PTHR47965:SF6">
    <property type="entry name" value="ASPARTIC PROTEINASE GIP1-RELATED"/>
    <property type="match status" value="1"/>
</dbReference>
<reference evidence="7" key="1">
    <citation type="submission" date="2022-04" db="EMBL/GenBank/DDBJ databases">
        <title>A functionally conserved STORR gene fusion in Papaver species that diverged 16.8 million years ago.</title>
        <authorList>
            <person name="Catania T."/>
        </authorList>
    </citation>
    <scope>NUCLEOTIDE SEQUENCE</scope>
    <source>
        <strain evidence="7">S-188037</strain>
    </source>
</reference>
<dbReference type="Proteomes" id="UP001202328">
    <property type="component" value="Unassembled WGS sequence"/>
</dbReference>
<evidence type="ECO:0000313" key="7">
    <source>
        <dbReference type="EMBL" id="KAI3863941.1"/>
    </source>
</evidence>
<dbReference type="GO" id="GO:0006508">
    <property type="term" value="P:proteolysis"/>
    <property type="evidence" value="ECO:0007669"/>
    <property type="project" value="InterPro"/>
</dbReference>
<comment type="similarity">
    <text evidence="2">Belongs to the peptidase A1 family.</text>
</comment>
<dbReference type="Pfam" id="PF14543">
    <property type="entry name" value="TAXi_N"/>
    <property type="match status" value="1"/>
</dbReference>
<dbReference type="FunFam" id="2.40.70.10:FF:000041">
    <property type="entry name" value="Basic 7S globulin"/>
    <property type="match status" value="1"/>
</dbReference>
<evidence type="ECO:0000256" key="2">
    <source>
        <dbReference type="ARBA" id="ARBA00007447"/>
    </source>
</evidence>
<keyword evidence="8" id="KW-1185">Reference proteome</keyword>
<feature type="domain" description="Peptidase A1" evidence="6">
    <location>
        <begin position="42"/>
        <end position="417"/>
    </location>
</feature>
<evidence type="ECO:0000313" key="8">
    <source>
        <dbReference type="Proteomes" id="UP001202328"/>
    </source>
</evidence>
<dbReference type="EMBL" id="JAJJMB010014022">
    <property type="protein sequence ID" value="KAI3863941.1"/>
    <property type="molecule type" value="Genomic_DNA"/>
</dbReference>
<dbReference type="PROSITE" id="PS51767">
    <property type="entry name" value="PEPTIDASE_A1"/>
    <property type="match status" value="1"/>
</dbReference>
<keyword evidence="3" id="KW-0964">Secreted</keyword>
<accession>A0AAD4S6S2</accession>
<dbReference type="InterPro" id="IPR032799">
    <property type="entry name" value="TAXi_C"/>
</dbReference>
<dbReference type="GO" id="GO:0004190">
    <property type="term" value="F:aspartic-type endopeptidase activity"/>
    <property type="evidence" value="ECO:0007669"/>
    <property type="project" value="InterPro"/>
</dbReference>
<dbReference type="GO" id="GO:0005576">
    <property type="term" value="C:extracellular region"/>
    <property type="evidence" value="ECO:0007669"/>
    <property type="project" value="UniProtKB-SubCell"/>
</dbReference>
<dbReference type="InterPro" id="IPR033121">
    <property type="entry name" value="PEPTIDASE_A1"/>
</dbReference>
<evidence type="ECO:0000259" key="6">
    <source>
        <dbReference type="PROSITE" id="PS51767"/>
    </source>
</evidence>
<dbReference type="InterPro" id="IPR032861">
    <property type="entry name" value="TAXi_N"/>
</dbReference>
<keyword evidence="4 5" id="KW-0732">Signal</keyword>
<protein>
    <recommendedName>
        <fullName evidence="6">Peptidase A1 domain-containing protein</fullName>
    </recommendedName>
</protein>
<dbReference type="Gene3D" id="2.40.70.10">
    <property type="entry name" value="Acid Proteases"/>
    <property type="match status" value="2"/>
</dbReference>
<evidence type="ECO:0000256" key="1">
    <source>
        <dbReference type="ARBA" id="ARBA00004239"/>
    </source>
</evidence>
<evidence type="ECO:0000256" key="3">
    <source>
        <dbReference type="ARBA" id="ARBA00022525"/>
    </source>
</evidence>
<comment type="subcellular location">
    <subcellularLocation>
        <location evidence="1">Secreted</location>
        <location evidence="1">Extracellular space</location>
    </subcellularLocation>
</comment>
<name>A0AAD4S6S2_9MAGN</name>
<comment type="caution">
    <text evidence="7">The sequence shown here is derived from an EMBL/GenBank/DDBJ whole genome shotgun (WGS) entry which is preliminary data.</text>
</comment>
<evidence type="ECO:0000256" key="4">
    <source>
        <dbReference type="ARBA" id="ARBA00022729"/>
    </source>
</evidence>
<dbReference type="PANTHER" id="PTHR47965">
    <property type="entry name" value="ASPARTYL PROTEASE-RELATED"/>
    <property type="match status" value="1"/>
</dbReference>